<evidence type="ECO:0000313" key="1">
    <source>
        <dbReference type="EMBL" id="MDD7912916.1"/>
    </source>
</evidence>
<keyword evidence="2" id="KW-1185">Reference proteome</keyword>
<evidence type="ECO:0000313" key="2">
    <source>
        <dbReference type="Proteomes" id="UP001151478"/>
    </source>
</evidence>
<dbReference type="RefSeq" id="WP_265726955.1">
    <property type="nucleotide sequence ID" value="NZ_JAOSLC020000001.1"/>
</dbReference>
<gene>
    <name evidence="1" type="ORF">N5A56_000040</name>
</gene>
<sequence>MTININIPTNWNDLTERQLKKLASIFHSKKNAIQDVLVFFTLLNVRWWQFFKAYKAGKVLKNVPISELKKHYSFLYEYQERTKFISVIKIKNKQLFAPNERITNLNVDEFAHAEDLYLGWHKTKDIEYLQYLVAVLYREKDEKGKRLLFDKTELEERAKALSKINKPILLATAITYQGCREYLYTQFPVVFPKTTKKQKTPNSSGFGKLILHLSGAKFGSHNETKTTNVYTFLSEFEEQLKKEPNA</sequence>
<dbReference type="Proteomes" id="UP001151478">
    <property type="component" value="Unassembled WGS sequence"/>
</dbReference>
<dbReference type="EMBL" id="JAOSLC020000001">
    <property type="protein sequence ID" value="MDD7912916.1"/>
    <property type="molecule type" value="Genomic_DNA"/>
</dbReference>
<reference evidence="1" key="1">
    <citation type="submission" date="2023-02" db="EMBL/GenBank/DDBJ databases">
        <title>Polaribacter ponticola sp. nov., isolated from seawater.</title>
        <authorList>
            <person name="Baek J.H."/>
            <person name="Kim J.M."/>
            <person name="Choi D.G."/>
            <person name="Jeon C.O."/>
        </authorList>
    </citation>
    <scope>NUCLEOTIDE SEQUENCE</scope>
    <source>
        <strain evidence="1">MSW5</strain>
    </source>
</reference>
<organism evidence="1 2">
    <name type="scientific">Polaribacter ponticola</name>
    <dbReference type="NCBI Taxonomy" id="2978475"/>
    <lineage>
        <taxon>Bacteria</taxon>
        <taxon>Pseudomonadati</taxon>
        <taxon>Bacteroidota</taxon>
        <taxon>Flavobacteriia</taxon>
        <taxon>Flavobacteriales</taxon>
        <taxon>Flavobacteriaceae</taxon>
    </lineage>
</organism>
<comment type="caution">
    <text evidence="1">The sequence shown here is derived from an EMBL/GenBank/DDBJ whole genome shotgun (WGS) entry which is preliminary data.</text>
</comment>
<accession>A0ABT5S5X8</accession>
<name>A0ABT5S5X8_9FLAO</name>
<proteinExistence type="predicted"/>
<protein>
    <submittedName>
        <fullName evidence="1">Uncharacterized protein</fullName>
    </submittedName>
</protein>